<gene>
    <name evidence="1" type="ORF">RHMOL_Rhmol13G0159000</name>
</gene>
<dbReference type="Proteomes" id="UP001062846">
    <property type="component" value="Chromosome 13"/>
</dbReference>
<reference evidence="1" key="1">
    <citation type="submission" date="2022-02" db="EMBL/GenBank/DDBJ databases">
        <title>Plant Genome Project.</title>
        <authorList>
            <person name="Zhang R.-G."/>
        </authorList>
    </citation>
    <scope>NUCLEOTIDE SEQUENCE</scope>
    <source>
        <strain evidence="1">AT1</strain>
    </source>
</reference>
<protein>
    <submittedName>
        <fullName evidence="1">Uncharacterized protein</fullName>
    </submittedName>
</protein>
<organism evidence="1 2">
    <name type="scientific">Rhododendron molle</name>
    <name type="common">Chinese azalea</name>
    <name type="synonym">Azalea mollis</name>
    <dbReference type="NCBI Taxonomy" id="49168"/>
    <lineage>
        <taxon>Eukaryota</taxon>
        <taxon>Viridiplantae</taxon>
        <taxon>Streptophyta</taxon>
        <taxon>Embryophyta</taxon>
        <taxon>Tracheophyta</taxon>
        <taxon>Spermatophyta</taxon>
        <taxon>Magnoliopsida</taxon>
        <taxon>eudicotyledons</taxon>
        <taxon>Gunneridae</taxon>
        <taxon>Pentapetalae</taxon>
        <taxon>asterids</taxon>
        <taxon>Ericales</taxon>
        <taxon>Ericaceae</taxon>
        <taxon>Ericoideae</taxon>
        <taxon>Rhodoreae</taxon>
        <taxon>Rhododendron</taxon>
    </lineage>
</organism>
<dbReference type="EMBL" id="CM046400">
    <property type="protein sequence ID" value="KAI8524567.1"/>
    <property type="molecule type" value="Genomic_DNA"/>
</dbReference>
<comment type="caution">
    <text evidence="1">The sequence shown here is derived from an EMBL/GenBank/DDBJ whole genome shotgun (WGS) entry which is preliminary data.</text>
</comment>
<sequence>MWEEFLTSKGVMIWDPSGGRMNEIPENYSPFPHRAGNLFSIQYYTIWQESKSKVAKKRMDWINNLYNFMGPHVSQNPRTAYLNYRDLLGKE</sequence>
<accession>A0ACC0L897</accession>
<evidence type="ECO:0000313" key="2">
    <source>
        <dbReference type="Proteomes" id="UP001062846"/>
    </source>
</evidence>
<keyword evidence="2" id="KW-1185">Reference proteome</keyword>
<evidence type="ECO:0000313" key="1">
    <source>
        <dbReference type="EMBL" id="KAI8524567.1"/>
    </source>
</evidence>
<name>A0ACC0L897_RHOML</name>
<proteinExistence type="predicted"/>